<evidence type="ECO:0000313" key="3">
    <source>
        <dbReference type="Proteomes" id="UP000187151"/>
    </source>
</evidence>
<dbReference type="EMBL" id="MQUR01000018">
    <property type="protein sequence ID" value="OLZ69097.1"/>
    <property type="molecule type" value="Genomic_DNA"/>
</dbReference>
<gene>
    <name evidence="2" type="ORF">AVW11_10880</name>
</gene>
<comment type="caution">
    <text evidence="2">The sequence shown here is derived from an EMBL/GenBank/DDBJ whole genome shotgun (WGS) entry which is preliminary data.</text>
</comment>
<reference evidence="2 3" key="1">
    <citation type="submission" date="2016-01" db="EMBL/GenBank/DDBJ databases">
        <title>Streptomyces amritsarensis strain MTCC 11845 genome sequencing and assembly.</title>
        <authorList>
            <person name="Sharma D."/>
            <person name="Nair G.R."/>
            <person name="Kaur G."/>
            <person name="Manhas R.K."/>
            <person name="Mayilraj S."/>
        </authorList>
    </citation>
    <scope>NUCLEOTIDE SEQUENCE [LARGE SCALE GENOMIC DNA]</scope>
    <source>
        <strain evidence="2 3">MTCC 11845</strain>
    </source>
</reference>
<dbReference type="Proteomes" id="UP000187151">
    <property type="component" value="Unassembled WGS sequence"/>
</dbReference>
<evidence type="ECO:0000256" key="1">
    <source>
        <dbReference type="SAM" id="MobiDB-lite"/>
    </source>
</evidence>
<name>A0ABX3G4P9_9ACTN</name>
<sequence length="86" mass="9028">MGMSAPVAARSMERPVITPGATRRAPTAMAALSRARRWMLVMTFSLALRGSGGGRPAEPNLVRPLRPATPHPSRHGISGLDTGAGR</sequence>
<feature type="region of interest" description="Disordered" evidence="1">
    <location>
        <begin position="49"/>
        <end position="86"/>
    </location>
</feature>
<feature type="region of interest" description="Disordered" evidence="1">
    <location>
        <begin position="1"/>
        <end position="23"/>
    </location>
</feature>
<protein>
    <submittedName>
        <fullName evidence="2">Uncharacterized protein</fullName>
    </submittedName>
</protein>
<proteinExistence type="predicted"/>
<organism evidence="2 3">
    <name type="scientific">Streptomyces amritsarensis</name>
    <dbReference type="NCBI Taxonomy" id="681158"/>
    <lineage>
        <taxon>Bacteria</taxon>
        <taxon>Bacillati</taxon>
        <taxon>Actinomycetota</taxon>
        <taxon>Actinomycetes</taxon>
        <taxon>Kitasatosporales</taxon>
        <taxon>Streptomycetaceae</taxon>
        <taxon>Streptomyces</taxon>
    </lineage>
</organism>
<evidence type="ECO:0000313" key="2">
    <source>
        <dbReference type="EMBL" id="OLZ69097.1"/>
    </source>
</evidence>
<accession>A0ABX3G4P9</accession>
<keyword evidence="3" id="KW-1185">Reference proteome</keyword>